<feature type="compositionally biased region" description="Polar residues" evidence="1">
    <location>
        <begin position="87"/>
        <end position="96"/>
    </location>
</feature>
<keyword evidence="3" id="KW-1185">Reference proteome</keyword>
<accession>A0ABQ4VCN2</accession>
<protein>
    <submittedName>
        <fullName evidence="2">Uncharacterized protein</fullName>
    </submittedName>
</protein>
<evidence type="ECO:0000256" key="1">
    <source>
        <dbReference type="SAM" id="MobiDB-lite"/>
    </source>
</evidence>
<evidence type="ECO:0000313" key="2">
    <source>
        <dbReference type="EMBL" id="GJF17150.1"/>
    </source>
</evidence>
<gene>
    <name evidence="2" type="ORF">NGTWS1702_23130</name>
</gene>
<dbReference type="EMBL" id="BPRH01002424">
    <property type="protein sequence ID" value="GJF17150.1"/>
    <property type="molecule type" value="Genomic_DNA"/>
</dbReference>
<feature type="region of interest" description="Disordered" evidence="1">
    <location>
        <begin position="66"/>
        <end position="108"/>
    </location>
</feature>
<comment type="caution">
    <text evidence="2">The sequence shown here is derived from an EMBL/GenBank/DDBJ whole genome shotgun (WGS) entry which is preliminary data.</text>
</comment>
<evidence type="ECO:0000313" key="3">
    <source>
        <dbReference type="Proteomes" id="UP001060504"/>
    </source>
</evidence>
<sequence length="108" mass="11839">MKFPESAPMVQDGAMTGEALSRNPPLPRGRVKCGICGRRLMLLMRRETYTCKGCKKTLPRRFAVARMKRDARPVDQTPAATGVKTADPNTEGQQAAPNLAPDQRSNTP</sequence>
<feature type="region of interest" description="Disordered" evidence="1">
    <location>
        <begin position="1"/>
        <end position="31"/>
    </location>
</feature>
<reference evidence="2 3" key="1">
    <citation type="submission" date="2021-08" db="EMBL/GenBank/DDBJ databases">
        <title>Draft genome sequence of Mycolicibacterium sp. NGTWS1702 strain.</title>
        <authorList>
            <person name="Matsumoto M."/>
            <person name="Tang B.C.C."/>
            <person name="Machida Y."/>
            <person name="Matoyama H."/>
            <person name="Kishihara T."/>
            <person name="Sato S."/>
            <person name="Kondo I."/>
            <person name="Sano M."/>
            <person name="Kato G."/>
        </authorList>
    </citation>
    <scope>NUCLEOTIDE SEQUENCE [LARGE SCALE GENOMIC DNA]</scope>
    <source>
        <strain evidence="2 3">NGTWSNA01</strain>
    </source>
</reference>
<organism evidence="2 3">
    <name type="scientific">Mycolicibacterium cyprinidarum</name>
    <dbReference type="NCBI Taxonomy" id="2860311"/>
    <lineage>
        <taxon>Bacteria</taxon>
        <taxon>Bacillati</taxon>
        <taxon>Actinomycetota</taxon>
        <taxon>Actinomycetes</taxon>
        <taxon>Mycobacteriales</taxon>
        <taxon>Mycobacteriaceae</taxon>
        <taxon>Mycolicibacterium</taxon>
    </lineage>
</organism>
<name>A0ABQ4VCN2_9MYCO</name>
<dbReference type="Proteomes" id="UP001060504">
    <property type="component" value="Unassembled WGS sequence"/>
</dbReference>
<proteinExistence type="predicted"/>